<name>K0REZ7_THAOC</name>
<feature type="region of interest" description="Disordered" evidence="1">
    <location>
        <begin position="88"/>
        <end position="126"/>
    </location>
</feature>
<accession>K0REZ7</accession>
<evidence type="ECO:0000256" key="2">
    <source>
        <dbReference type="SAM" id="Phobius"/>
    </source>
</evidence>
<gene>
    <name evidence="3" type="ORF">THAOC_30062</name>
</gene>
<evidence type="ECO:0000256" key="1">
    <source>
        <dbReference type="SAM" id="MobiDB-lite"/>
    </source>
</evidence>
<keyword evidence="2" id="KW-1133">Transmembrane helix</keyword>
<evidence type="ECO:0000313" key="4">
    <source>
        <dbReference type="Proteomes" id="UP000266841"/>
    </source>
</evidence>
<proteinExistence type="predicted"/>
<comment type="caution">
    <text evidence="3">The sequence shown here is derived from an EMBL/GenBank/DDBJ whole genome shotgun (WGS) entry which is preliminary data.</text>
</comment>
<dbReference type="AlphaFoldDB" id="K0REZ7"/>
<dbReference type="EMBL" id="AGNL01042867">
    <property type="protein sequence ID" value="EJK50834.1"/>
    <property type="molecule type" value="Genomic_DNA"/>
</dbReference>
<feature type="compositionally biased region" description="Basic and acidic residues" evidence="1">
    <location>
        <begin position="116"/>
        <end position="126"/>
    </location>
</feature>
<protein>
    <submittedName>
        <fullName evidence="3">Uncharacterized protein</fullName>
    </submittedName>
</protein>
<keyword evidence="4" id="KW-1185">Reference proteome</keyword>
<evidence type="ECO:0000313" key="3">
    <source>
        <dbReference type="EMBL" id="EJK50834.1"/>
    </source>
</evidence>
<reference evidence="3 4" key="1">
    <citation type="journal article" date="2012" name="Genome Biol.">
        <title>Genome and low-iron response of an oceanic diatom adapted to chronic iron limitation.</title>
        <authorList>
            <person name="Lommer M."/>
            <person name="Specht M."/>
            <person name="Roy A.S."/>
            <person name="Kraemer L."/>
            <person name="Andreson R."/>
            <person name="Gutowska M.A."/>
            <person name="Wolf J."/>
            <person name="Bergner S.V."/>
            <person name="Schilhabel M.B."/>
            <person name="Klostermeier U.C."/>
            <person name="Beiko R.G."/>
            <person name="Rosenstiel P."/>
            <person name="Hippler M."/>
            <person name="Laroche J."/>
        </authorList>
    </citation>
    <scope>NUCLEOTIDE SEQUENCE [LARGE SCALE GENOMIC DNA]</scope>
    <source>
        <strain evidence="3 4">CCMP1005</strain>
    </source>
</reference>
<keyword evidence="2" id="KW-0472">Membrane</keyword>
<sequence length="126" mass="13658">TLLSQLLPPKVWPWAFQDMRASSYTAAFWTCEDCSTAMKGLRNAVSIFLSTGYCVGSIVAIILNAILPEDPPEAEIKAGITNVDWDAVGATEEKPDDEFEDDATPESAIENVATDASDKETQKETA</sequence>
<feature type="compositionally biased region" description="Acidic residues" evidence="1">
    <location>
        <begin position="94"/>
        <end position="104"/>
    </location>
</feature>
<organism evidence="3 4">
    <name type="scientific">Thalassiosira oceanica</name>
    <name type="common">Marine diatom</name>
    <dbReference type="NCBI Taxonomy" id="159749"/>
    <lineage>
        <taxon>Eukaryota</taxon>
        <taxon>Sar</taxon>
        <taxon>Stramenopiles</taxon>
        <taxon>Ochrophyta</taxon>
        <taxon>Bacillariophyta</taxon>
        <taxon>Coscinodiscophyceae</taxon>
        <taxon>Thalassiosirophycidae</taxon>
        <taxon>Thalassiosirales</taxon>
        <taxon>Thalassiosiraceae</taxon>
        <taxon>Thalassiosira</taxon>
    </lineage>
</organism>
<keyword evidence="2" id="KW-0812">Transmembrane</keyword>
<feature type="non-terminal residue" evidence="3">
    <location>
        <position position="1"/>
    </location>
</feature>
<dbReference type="Proteomes" id="UP000266841">
    <property type="component" value="Unassembled WGS sequence"/>
</dbReference>
<feature type="transmembrane region" description="Helical" evidence="2">
    <location>
        <begin position="45"/>
        <end position="67"/>
    </location>
</feature>